<evidence type="ECO:0000256" key="3">
    <source>
        <dbReference type="ARBA" id="ARBA00010031"/>
    </source>
</evidence>
<evidence type="ECO:0000256" key="6">
    <source>
        <dbReference type="ARBA" id="ARBA00022617"/>
    </source>
</evidence>
<evidence type="ECO:0000256" key="10">
    <source>
        <dbReference type="ARBA" id="ARBA00023004"/>
    </source>
</evidence>
<keyword evidence="13" id="KW-0325">Glycoprotein</keyword>
<feature type="disulfide bond" evidence="15">
    <location>
        <begin position="11"/>
        <end position="18"/>
    </location>
</feature>
<dbReference type="EMBL" id="ML996228">
    <property type="protein sequence ID" value="KAF2730027.1"/>
    <property type="molecule type" value="Genomic_DNA"/>
</dbReference>
<evidence type="ECO:0000259" key="16">
    <source>
        <dbReference type="PROSITE" id="PS52012"/>
    </source>
</evidence>
<evidence type="ECO:0000256" key="12">
    <source>
        <dbReference type="ARBA" id="ARBA00023157"/>
    </source>
</evidence>
<dbReference type="Proteomes" id="UP000799444">
    <property type="component" value="Unassembled WGS sequence"/>
</dbReference>
<proteinExistence type="inferred from homology"/>
<dbReference type="InterPro" id="IPR008427">
    <property type="entry name" value="Extracellular_membr_CFEM_dom"/>
</dbReference>
<evidence type="ECO:0000256" key="4">
    <source>
        <dbReference type="ARBA" id="ARBA00022475"/>
    </source>
</evidence>
<sequence length="67" mass="7013">MLGIATSAFGCASGDIVCYCTEPNFGYGVRDCSNQACSSAEDAAAVIAYGTQFCQRKSALQLPCRGY</sequence>
<evidence type="ECO:0000256" key="7">
    <source>
        <dbReference type="ARBA" id="ARBA00022622"/>
    </source>
</evidence>
<keyword evidence="5" id="KW-0964">Secreted</keyword>
<dbReference type="PROSITE" id="PS52012">
    <property type="entry name" value="CFEM"/>
    <property type="match status" value="1"/>
</dbReference>
<comment type="subcellular location">
    <subcellularLocation>
        <location evidence="1">Cell membrane</location>
        <topology evidence="1">Lipid-anchor</topology>
        <topology evidence="1">GPI-anchor</topology>
    </subcellularLocation>
    <subcellularLocation>
        <location evidence="2">Secreted</location>
    </subcellularLocation>
</comment>
<dbReference type="Pfam" id="PF05730">
    <property type="entry name" value="CFEM"/>
    <property type="match status" value="1"/>
</dbReference>
<evidence type="ECO:0000256" key="1">
    <source>
        <dbReference type="ARBA" id="ARBA00004609"/>
    </source>
</evidence>
<evidence type="ECO:0000256" key="11">
    <source>
        <dbReference type="ARBA" id="ARBA00023136"/>
    </source>
</evidence>
<evidence type="ECO:0000256" key="8">
    <source>
        <dbReference type="ARBA" id="ARBA00022723"/>
    </source>
</evidence>
<dbReference type="GO" id="GO:0046872">
    <property type="term" value="F:metal ion binding"/>
    <property type="evidence" value="ECO:0007669"/>
    <property type="project" value="UniProtKB-UniRule"/>
</dbReference>
<evidence type="ECO:0000256" key="9">
    <source>
        <dbReference type="ARBA" id="ARBA00022729"/>
    </source>
</evidence>
<keyword evidence="18" id="KW-1185">Reference proteome</keyword>
<dbReference type="GO" id="GO:0098552">
    <property type="term" value="C:side of membrane"/>
    <property type="evidence" value="ECO:0007669"/>
    <property type="project" value="UniProtKB-KW"/>
</dbReference>
<dbReference type="InterPro" id="IPR051735">
    <property type="entry name" value="CFEM_domain"/>
</dbReference>
<keyword evidence="4" id="KW-1003">Cell membrane</keyword>
<protein>
    <recommendedName>
        <fullName evidence="16">CFEM domain-containing protein</fullName>
    </recommendedName>
</protein>
<dbReference type="OrthoDB" id="1193027at2759"/>
<dbReference type="PANTHER" id="PTHR37928:SF1">
    <property type="entry name" value="CFEM DOMAIN PROTEIN (AFU_ORTHOLOGUE AFUA_6G14090)"/>
    <property type="match status" value="1"/>
</dbReference>
<evidence type="ECO:0000256" key="5">
    <source>
        <dbReference type="ARBA" id="ARBA00022525"/>
    </source>
</evidence>
<keyword evidence="12 15" id="KW-1015">Disulfide bond</keyword>
<feature type="domain" description="CFEM" evidence="16">
    <location>
        <begin position="1"/>
        <end position="67"/>
    </location>
</feature>
<name>A0A9P4QSG4_9PLEO</name>
<evidence type="ECO:0000256" key="15">
    <source>
        <dbReference type="PROSITE-ProRule" id="PRU01356"/>
    </source>
</evidence>
<evidence type="ECO:0000256" key="13">
    <source>
        <dbReference type="ARBA" id="ARBA00023180"/>
    </source>
</evidence>
<keyword evidence="8 15" id="KW-0479">Metal-binding</keyword>
<organism evidence="17 18">
    <name type="scientific">Polyplosphaeria fusca</name>
    <dbReference type="NCBI Taxonomy" id="682080"/>
    <lineage>
        <taxon>Eukaryota</taxon>
        <taxon>Fungi</taxon>
        <taxon>Dikarya</taxon>
        <taxon>Ascomycota</taxon>
        <taxon>Pezizomycotina</taxon>
        <taxon>Dothideomycetes</taxon>
        <taxon>Pleosporomycetidae</taxon>
        <taxon>Pleosporales</taxon>
        <taxon>Tetraplosphaeriaceae</taxon>
        <taxon>Polyplosphaeria</taxon>
    </lineage>
</organism>
<dbReference type="GO" id="GO:0005576">
    <property type="term" value="C:extracellular region"/>
    <property type="evidence" value="ECO:0007669"/>
    <property type="project" value="UniProtKB-SubCell"/>
</dbReference>
<keyword evidence="9" id="KW-0732">Signal</keyword>
<keyword evidence="6 15" id="KW-0349">Heme</keyword>
<evidence type="ECO:0000313" key="18">
    <source>
        <dbReference type="Proteomes" id="UP000799444"/>
    </source>
</evidence>
<dbReference type="AlphaFoldDB" id="A0A9P4QSG4"/>
<evidence type="ECO:0000256" key="2">
    <source>
        <dbReference type="ARBA" id="ARBA00004613"/>
    </source>
</evidence>
<keyword evidence="7" id="KW-0336">GPI-anchor</keyword>
<keyword evidence="10 15" id="KW-0408">Iron</keyword>
<comment type="similarity">
    <text evidence="3">Belongs to the RBT5 family.</text>
</comment>
<reference evidence="17" key="1">
    <citation type="journal article" date="2020" name="Stud. Mycol.">
        <title>101 Dothideomycetes genomes: a test case for predicting lifestyles and emergence of pathogens.</title>
        <authorList>
            <person name="Haridas S."/>
            <person name="Albert R."/>
            <person name="Binder M."/>
            <person name="Bloem J."/>
            <person name="Labutti K."/>
            <person name="Salamov A."/>
            <person name="Andreopoulos B."/>
            <person name="Baker S."/>
            <person name="Barry K."/>
            <person name="Bills G."/>
            <person name="Bluhm B."/>
            <person name="Cannon C."/>
            <person name="Castanera R."/>
            <person name="Culley D."/>
            <person name="Daum C."/>
            <person name="Ezra D."/>
            <person name="Gonzalez J."/>
            <person name="Henrissat B."/>
            <person name="Kuo A."/>
            <person name="Liang C."/>
            <person name="Lipzen A."/>
            <person name="Lutzoni F."/>
            <person name="Magnuson J."/>
            <person name="Mondo S."/>
            <person name="Nolan M."/>
            <person name="Ohm R."/>
            <person name="Pangilinan J."/>
            <person name="Park H.-J."/>
            <person name="Ramirez L."/>
            <person name="Alfaro M."/>
            <person name="Sun H."/>
            <person name="Tritt A."/>
            <person name="Yoshinaga Y."/>
            <person name="Zwiers L.-H."/>
            <person name="Turgeon B."/>
            <person name="Goodwin S."/>
            <person name="Spatafora J."/>
            <person name="Crous P."/>
            <person name="Grigoriev I."/>
        </authorList>
    </citation>
    <scope>NUCLEOTIDE SEQUENCE</scope>
    <source>
        <strain evidence="17">CBS 125425</strain>
    </source>
</reference>
<comment type="caution">
    <text evidence="17">The sequence shown here is derived from an EMBL/GenBank/DDBJ whole genome shotgun (WGS) entry which is preliminary data.</text>
</comment>
<keyword evidence="11" id="KW-0472">Membrane</keyword>
<dbReference type="PANTHER" id="PTHR37928">
    <property type="entry name" value="CFEM DOMAIN PROTEIN (AFU_ORTHOLOGUE AFUA_6G14090)"/>
    <property type="match status" value="1"/>
</dbReference>
<feature type="binding site" description="axial binding residue" evidence="15">
    <location>
        <position position="15"/>
    </location>
    <ligand>
        <name>heme</name>
        <dbReference type="ChEBI" id="CHEBI:30413"/>
    </ligand>
    <ligandPart>
        <name>Fe</name>
        <dbReference type="ChEBI" id="CHEBI:18248"/>
    </ligandPart>
</feature>
<keyword evidence="14" id="KW-0449">Lipoprotein</keyword>
<gene>
    <name evidence="17" type="ORF">EJ04DRAFT_515529</name>
</gene>
<dbReference type="SMART" id="SM00747">
    <property type="entry name" value="CFEM"/>
    <property type="match status" value="1"/>
</dbReference>
<evidence type="ECO:0000313" key="17">
    <source>
        <dbReference type="EMBL" id="KAF2730027.1"/>
    </source>
</evidence>
<accession>A0A9P4QSG4</accession>
<evidence type="ECO:0000256" key="14">
    <source>
        <dbReference type="ARBA" id="ARBA00023288"/>
    </source>
</evidence>
<dbReference type="GO" id="GO:0005886">
    <property type="term" value="C:plasma membrane"/>
    <property type="evidence" value="ECO:0007669"/>
    <property type="project" value="UniProtKB-SubCell"/>
</dbReference>
<comment type="caution">
    <text evidence="15">Lacks conserved residue(s) required for the propagation of feature annotation.</text>
</comment>